<evidence type="ECO:0000313" key="2">
    <source>
        <dbReference type="WBParaSite" id="PS1159_v2.g5581.t1"/>
    </source>
</evidence>
<sequence length="1020" mass="108374">MKLLIYTIFSFNLITHLITADEVTSNSTTATTASTKKILEATTVNPNLSQNDAFPQSQYNSRRTNYKIAYNQGGATLTAFPVLSKIASIKRERSSVDYNRPLDIDQTSSGLTPQLQKLLLLPINKREATTNIEIKNDEKKEATSKIFSAKHSNFGSNAYKQGGYEGSPDAQAATIKNYLGTMTRTVGKGSSLNQFGGYGTNLGSQSYNSGNDNSWRPQQELIFPSQQQAGAYGLGGFPQHGQMPTSASSSFGSSSNDVMGINNNIGQGSGDMNPINFGASSNINGISSISNNIFQGASKNMQNQWNEGNDFSSNVNNGMGNIGVSQGGSNYGINTDFNTNQQGTIDYGNTIGDNSGLGINGFTGGNSNNNEYASSATAYNGNNNFGTTDYSNLNTNNGFNNYNANANNGYSNINSQTSNFYGTNANTFGVNTVSNGGFSNINTGNFGLNTNDFSNNLGSSINNFGINTNVDNSNMNTADSNNNFGTNNMGSPNLVTNNFGNTGMNINNFGSTDGFSNANTNYQSTNNFNINNNNDNNNNNFGTNMNNNNNAYNGNNDYTKTGITSYMINTENFKANNFGLNNNNAGNNFNSFGSNLNTGNGYSSNSNFGATGNSGFNVNTIPSPVGGFNNVETSMTNNNGFKNSGYNGGNNDGINANYGTTNNGGGNDFNLNNNNAGGFSSFGNSDNTSGNNFNSMNYASSNGNPTSNINGNSNGDFSSTFNNGNQGFGQQQQNGYNSQSSTNFNSQQGSQTFETSTSQQPLVNQPSSQNQFGYSTSNFGQSQTQIQTPMPSQPMTQGNVGDQSVYGNPNSVNYGTYTAGINNLQQSYTDQKNYLNIANKIAQQHALNKPDVYGSQYNSIPPQTYTPDASIISYGTNSMYAGASPISQFGTQNPSSLAGARFSSYGSSTHSSHASHLPKTNIYNVIAPIPTSSTDSKIDGTPAPQSPPPPPTTYKHGSNVYTTIYNTGYDPTSSSSSPSKSGNGGVFSGTEKIGDVYSDNYGHSELTNIYQTKPKTPTKD</sequence>
<organism evidence="1 2">
    <name type="scientific">Panagrolaimus sp. PS1159</name>
    <dbReference type="NCBI Taxonomy" id="55785"/>
    <lineage>
        <taxon>Eukaryota</taxon>
        <taxon>Metazoa</taxon>
        <taxon>Ecdysozoa</taxon>
        <taxon>Nematoda</taxon>
        <taxon>Chromadorea</taxon>
        <taxon>Rhabditida</taxon>
        <taxon>Tylenchina</taxon>
        <taxon>Panagrolaimomorpha</taxon>
        <taxon>Panagrolaimoidea</taxon>
        <taxon>Panagrolaimidae</taxon>
        <taxon>Panagrolaimus</taxon>
    </lineage>
</organism>
<name>A0AC35GIX9_9BILA</name>
<evidence type="ECO:0000313" key="1">
    <source>
        <dbReference type="Proteomes" id="UP000887580"/>
    </source>
</evidence>
<proteinExistence type="predicted"/>
<reference evidence="2" key="1">
    <citation type="submission" date="2022-11" db="UniProtKB">
        <authorList>
            <consortium name="WormBaseParasite"/>
        </authorList>
    </citation>
    <scope>IDENTIFICATION</scope>
</reference>
<accession>A0AC35GIX9</accession>
<dbReference type="Proteomes" id="UP000887580">
    <property type="component" value="Unplaced"/>
</dbReference>
<protein>
    <submittedName>
        <fullName evidence="2">Uncharacterized protein</fullName>
    </submittedName>
</protein>
<dbReference type="WBParaSite" id="PS1159_v2.g5581.t1">
    <property type="protein sequence ID" value="PS1159_v2.g5581.t1"/>
    <property type="gene ID" value="PS1159_v2.g5581"/>
</dbReference>